<reference evidence="1 2" key="1">
    <citation type="submission" date="2019-04" db="EMBL/GenBank/DDBJ databases">
        <authorList>
            <consortium name="Wellcome Sanger Institute Data Sharing"/>
        </authorList>
    </citation>
    <scope>NUCLEOTIDE SEQUENCE [LARGE SCALE GENOMIC DNA]</scope>
</reference>
<keyword evidence="2" id="KW-1185">Reference proteome</keyword>
<reference evidence="1" key="2">
    <citation type="submission" date="2025-08" db="UniProtKB">
        <authorList>
            <consortium name="Ensembl"/>
        </authorList>
    </citation>
    <scope>IDENTIFICATION</scope>
</reference>
<evidence type="ECO:0000313" key="2">
    <source>
        <dbReference type="Proteomes" id="UP000694397"/>
    </source>
</evidence>
<reference evidence="1" key="3">
    <citation type="submission" date="2025-09" db="UniProtKB">
        <authorList>
            <consortium name="Ensembl"/>
        </authorList>
    </citation>
    <scope>IDENTIFICATION</scope>
</reference>
<dbReference type="GeneTree" id="ENSGT00500000044852"/>
<sequence>MKAAMQGRADCVRILILAGGDMEAKDFGRKLTSREWALFTGRYETANLMSRLMAQPCAEQFCDSYKVEWPALPELVASAQEPRGCLQRLSEWLRSTFSCTFSTKTDPQEEGVLDYMVRMTTALRSPLVATACHTVCPGSPPCVGKRRPAVQEILRRQRLEELRSLGPERLEQYRRDGGRCSLSIIYMSLDCDFMSLFAL</sequence>
<proteinExistence type="predicted"/>
<organism evidence="1 2">
    <name type="scientific">Scleropages formosus</name>
    <name type="common">Asian bonytongue</name>
    <name type="synonym">Osteoglossum formosum</name>
    <dbReference type="NCBI Taxonomy" id="113540"/>
    <lineage>
        <taxon>Eukaryota</taxon>
        <taxon>Metazoa</taxon>
        <taxon>Chordata</taxon>
        <taxon>Craniata</taxon>
        <taxon>Vertebrata</taxon>
        <taxon>Euteleostomi</taxon>
        <taxon>Actinopterygii</taxon>
        <taxon>Neopterygii</taxon>
        <taxon>Teleostei</taxon>
        <taxon>Osteoglossocephala</taxon>
        <taxon>Osteoglossomorpha</taxon>
        <taxon>Osteoglossiformes</taxon>
        <taxon>Osteoglossidae</taxon>
        <taxon>Scleropages</taxon>
    </lineage>
</organism>
<accession>A0A8C9V4K1</accession>
<dbReference type="Proteomes" id="UP000694397">
    <property type="component" value="Chromosome 1"/>
</dbReference>
<dbReference type="AlphaFoldDB" id="A0A8C9V4K1"/>
<protein>
    <submittedName>
        <fullName evidence="1">Ankyrin repeat domain 33Bb</fullName>
    </submittedName>
</protein>
<evidence type="ECO:0000313" key="1">
    <source>
        <dbReference type="Ensembl" id="ENSSFOP00015021233.2"/>
    </source>
</evidence>
<name>A0A8C9V4K1_SCLFO</name>
<dbReference type="Ensembl" id="ENSSFOT00015021469.2">
    <property type="protein sequence ID" value="ENSSFOP00015021233.2"/>
    <property type="gene ID" value="ENSSFOG00015013666.2"/>
</dbReference>
<dbReference type="OrthoDB" id="10057496at2759"/>